<evidence type="ECO:0000313" key="5">
    <source>
        <dbReference type="Proteomes" id="UP000235965"/>
    </source>
</evidence>
<gene>
    <name evidence="3" type="ORF">B7P43_G03816</name>
    <name evidence="2" type="ORF">B7P43_G11020</name>
    <name evidence="4" type="ORF">B7P43_G17145</name>
</gene>
<dbReference type="STRING" id="105785.A0A2J7QY86"/>
<feature type="region of interest" description="Disordered" evidence="1">
    <location>
        <begin position="241"/>
        <end position="260"/>
    </location>
</feature>
<keyword evidence="5" id="KW-1185">Reference proteome</keyword>
<dbReference type="Proteomes" id="UP000235965">
    <property type="component" value="Unassembled WGS sequence"/>
</dbReference>
<evidence type="ECO:0000313" key="3">
    <source>
        <dbReference type="EMBL" id="PNF25624.1"/>
    </source>
</evidence>
<dbReference type="EMBL" id="NEVH01016330">
    <property type="protein sequence ID" value="PNF25624.1"/>
    <property type="molecule type" value="Genomic_DNA"/>
</dbReference>
<dbReference type="EMBL" id="NEVH01025138">
    <property type="protein sequence ID" value="PNF15767.1"/>
    <property type="molecule type" value="Genomic_DNA"/>
</dbReference>
<dbReference type="CDD" id="cd00229">
    <property type="entry name" value="SGNH_hydrolase"/>
    <property type="match status" value="1"/>
</dbReference>
<protein>
    <submittedName>
        <fullName evidence="4">Uncharacterized protein</fullName>
    </submittedName>
</protein>
<feature type="region of interest" description="Disordered" evidence="1">
    <location>
        <begin position="269"/>
        <end position="322"/>
    </location>
</feature>
<feature type="compositionally biased region" description="Polar residues" evidence="1">
    <location>
        <begin position="292"/>
        <end position="305"/>
    </location>
</feature>
<dbReference type="AlphaFoldDB" id="A0A2J7QY86"/>
<dbReference type="InParanoid" id="A0A2J7QY86"/>
<dbReference type="SUPFAM" id="SSF52266">
    <property type="entry name" value="SGNH hydrolase"/>
    <property type="match status" value="1"/>
</dbReference>
<dbReference type="EMBL" id="NEVH01009118">
    <property type="protein sequence ID" value="PNF33557.1"/>
    <property type="molecule type" value="Genomic_DNA"/>
</dbReference>
<comment type="caution">
    <text evidence="4">The sequence shown here is derived from an EMBL/GenBank/DDBJ whole genome shotgun (WGS) entry which is preliminary data.</text>
</comment>
<evidence type="ECO:0000256" key="1">
    <source>
        <dbReference type="SAM" id="MobiDB-lite"/>
    </source>
</evidence>
<dbReference type="InterPro" id="IPR036514">
    <property type="entry name" value="SGNH_hydro_sf"/>
</dbReference>
<accession>A0A2J7QY86</accession>
<organism evidence="4 5">
    <name type="scientific">Cryptotermes secundus</name>
    <dbReference type="NCBI Taxonomy" id="105785"/>
    <lineage>
        <taxon>Eukaryota</taxon>
        <taxon>Metazoa</taxon>
        <taxon>Ecdysozoa</taxon>
        <taxon>Arthropoda</taxon>
        <taxon>Hexapoda</taxon>
        <taxon>Insecta</taxon>
        <taxon>Pterygota</taxon>
        <taxon>Neoptera</taxon>
        <taxon>Polyneoptera</taxon>
        <taxon>Dictyoptera</taxon>
        <taxon>Blattodea</taxon>
        <taxon>Blattoidea</taxon>
        <taxon>Termitoidae</taxon>
        <taxon>Kalotermitidae</taxon>
        <taxon>Cryptotermitinae</taxon>
        <taxon>Cryptotermes</taxon>
    </lineage>
</organism>
<reference evidence="4 5" key="1">
    <citation type="submission" date="2017-12" db="EMBL/GenBank/DDBJ databases">
        <title>Hemimetabolous genomes reveal molecular basis of termite eusociality.</title>
        <authorList>
            <person name="Harrison M.C."/>
            <person name="Jongepier E."/>
            <person name="Robertson H.M."/>
            <person name="Arning N."/>
            <person name="Bitard-Feildel T."/>
            <person name="Chao H."/>
            <person name="Childers C.P."/>
            <person name="Dinh H."/>
            <person name="Doddapaneni H."/>
            <person name="Dugan S."/>
            <person name="Gowin J."/>
            <person name="Greiner C."/>
            <person name="Han Y."/>
            <person name="Hu H."/>
            <person name="Hughes D.S.T."/>
            <person name="Huylmans A.-K."/>
            <person name="Kemena C."/>
            <person name="Kremer L.P.M."/>
            <person name="Lee S.L."/>
            <person name="Lopez-Ezquerra A."/>
            <person name="Mallet L."/>
            <person name="Monroy-Kuhn J.M."/>
            <person name="Moser A."/>
            <person name="Murali S.C."/>
            <person name="Muzny D.M."/>
            <person name="Otani S."/>
            <person name="Piulachs M.-D."/>
            <person name="Poelchau M."/>
            <person name="Qu J."/>
            <person name="Schaub F."/>
            <person name="Wada-Katsumata A."/>
            <person name="Worley K.C."/>
            <person name="Xie Q."/>
            <person name="Ylla G."/>
            <person name="Poulsen M."/>
            <person name="Gibbs R.A."/>
            <person name="Schal C."/>
            <person name="Richards S."/>
            <person name="Belles X."/>
            <person name="Korb J."/>
            <person name="Bornberg-Bauer E."/>
        </authorList>
    </citation>
    <scope>NUCLEOTIDE SEQUENCE [LARGE SCALE GENOMIC DNA]</scope>
    <source>
        <tissue evidence="4">Whole body</tissue>
    </source>
</reference>
<evidence type="ECO:0000313" key="2">
    <source>
        <dbReference type="EMBL" id="PNF15767.1"/>
    </source>
</evidence>
<evidence type="ECO:0000313" key="4">
    <source>
        <dbReference type="EMBL" id="PNF33557.1"/>
    </source>
</evidence>
<name>A0A2J7QY86_9NEOP</name>
<sequence>MRNRKKSEQKHKNQQSNNTCNMVKSKKHSVLILGDSHAKRSADLIMNELSKEFGVIGIVKPGARSSDILNTNIDKRMTKNDIVVVWAGTNDIGKDRAKEGINNVINFIERTSHTNILIMEAPHRHDLADWSCVNREVIRFNRLLAKRMKSYQHAAICSMDLGRQHFTKHGLHMNKEGKVKMCQQIAKLVKLKVGERVNRTTPSESRIHVEAIPLNYEGNTVQKKTTKTQLNETEEETAEIQATATEDETAEIQGTATEDEVTEIQVTEVEGETAENQAKEDKATPVDPSLNRVVSSSGDQQQEIRMSTRKRKLPVKLSKDFL</sequence>
<dbReference type="Gene3D" id="3.40.50.1110">
    <property type="entry name" value="SGNH hydrolase"/>
    <property type="match status" value="1"/>
</dbReference>
<proteinExistence type="predicted"/>
<dbReference type="OrthoDB" id="8197448at2759"/>